<dbReference type="GO" id="GO:0006003">
    <property type="term" value="P:fructose 2,6-bisphosphate metabolic process"/>
    <property type="evidence" value="ECO:0007669"/>
    <property type="project" value="InterPro"/>
</dbReference>
<evidence type="ECO:0000256" key="3">
    <source>
        <dbReference type="PIRSR" id="PIRSR613078-1"/>
    </source>
</evidence>
<dbReference type="GO" id="GO:0005737">
    <property type="term" value="C:cytoplasm"/>
    <property type="evidence" value="ECO:0007669"/>
    <property type="project" value="TreeGrafter"/>
</dbReference>
<dbReference type="GO" id="GO:0005524">
    <property type="term" value="F:ATP binding"/>
    <property type="evidence" value="ECO:0007669"/>
    <property type="project" value="InterPro"/>
</dbReference>
<evidence type="ECO:0000313" key="5">
    <source>
        <dbReference type="EMBL" id="QHO70059.1"/>
    </source>
</evidence>
<evidence type="ECO:0000256" key="2">
    <source>
        <dbReference type="ARBA" id="ARBA00023235"/>
    </source>
</evidence>
<dbReference type="CDD" id="cd07067">
    <property type="entry name" value="HP_PGM_like"/>
    <property type="match status" value="1"/>
</dbReference>
<dbReference type="SMART" id="SM00855">
    <property type="entry name" value="PGAM"/>
    <property type="match status" value="1"/>
</dbReference>
<sequence length="215" mass="23270">MTHLYLVRHGETDWNAARRIQGSTDIPLNEMGRAQARRTGQLLASRQWDGVVASPLSRAFETASIIAAEIGLPEPERLDSIVERRYGAAEGLDYQTLDATYPAGVPVPGRESRHEVAARVMPALAALAERHLGQRLVVVSHGGVIRTVLNSVAPGQARFMGVPITNGSIHSFVYAEGALELMAFDDPIEFESIEPGTADFDLQNAIAAREDGRSS</sequence>
<gene>
    <name evidence="5" type="ORF">BHD05_10800</name>
</gene>
<dbReference type="EMBL" id="CP017146">
    <property type="protein sequence ID" value="QHO70059.1"/>
    <property type="molecule type" value="Genomic_DNA"/>
</dbReference>
<dbReference type="PRINTS" id="PR00991">
    <property type="entry name" value="6PFRUCTKNASE"/>
</dbReference>
<reference evidence="5 6" key="1">
    <citation type="submission" date="2016-09" db="EMBL/GenBank/DDBJ databases">
        <title>Complete genome sequence of microbes from the polar regions.</title>
        <authorList>
            <person name="Liao L."/>
            <person name="Chen B."/>
        </authorList>
    </citation>
    <scope>NUCLEOTIDE SEQUENCE [LARGE SCALE GENOMIC DNA]</scope>
    <source>
        <strain evidence="5 6">ZS314</strain>
    </source>
</reference>
<name>A0A7L5ANZ8_9MICO</name>
<dbReference type="PROSITE" id="PS00175">
    <property type="entry name" value="PG_MUTASE"/>
    <property type="match status" value="1"/>
</dbReference>
<feature type="binding site" evidence="4">
    <location>
        <position position="58"/>
    </location>
    <ligand>
        <name>substrate</name>
    </ligand>
</feature>
<feature type="active site" description="Proton donor/acceptor" evidence="3">
    <location>
        <position position="83"/>
    </location>
</feature>
<dbReference type="InterPro" id="IPR003094">
    <property type="entry name" value="6Pfruct_kin"/>
</dbReference>
<dbReference type="InterPro" id="IPR001345">
    <property type="entry name" value="PG/BPGM_mutase_AS"/>
</dbReference>
<dbReference type="PANTHER" id="PTHR48100:SF1">
    <property type="entry name" value="HISTIDINE PHOSPHATASE FAMILY PROTEIN-RELATED"/>
    <property type="match status" value="1"/>
</dbReference>
<keyword evidence="6" id="KW-1185">Reference proteome</keyword>
<dbReference type="KEGG" id="mant:BHD05_10800"/>
<dbReference type="SUPFAM" id="SSF53254">
    <property type="entry name" value="Phosphoglycerate mutase-like"/>
    <property type="match status" value="1"/>
</dbReference>
<dbReference type="Gene3D" id="3.40.50.1240">
    <property type="entry name" value="Phosphoglycerate mutase-like"/>
    <property type="match status" value="1"/>
</dbReference>
<proteinExistence type="predicted"/>
<dbReference type="PANTHER" id="PTHR48100">
    <property type="entry name" value="BROAD-SPECIFICITY PHOSPHATASE YOR283W-RELATED"/>
    <property type="match status" value="1"/>
</dbReference>
<dbReference type="InterPro" id="IPR050275">
    <property type="entry name" value="PGM_Phosphatase"/>
</dbReference>
<dbReference type="OrthoDB" id="4697614at2"/>
<keyword evidence="1" id="KW-0324">Glycolysis</keyword>
<protein>
    <submittedName>
        <fullName evidence="5">Phosphoglycerate mutase</fullName>
    </submittedName>
</protein>
<keyword evidence="2" id="KW-0413">Isomerase</keyword>
<organism evidence="5 6">
    <name type="scientific">Marisediminicola antarctica</name>
    <dbReference type="NCBI Taxonomy" id="674079"/>
    <lineage>
        <taxon>Bacteria</taxon>
        <taxon>Bacillati</taxon>
        <taxon>Actinomycetota</taxon>
        <taxon>Actinomycetes</taxon>
        <taxon>Micrococcales</taxon>
        <taxon>Microbacteriaceae</taxon>
        <taxon>Marisediminicola</taxon>
    </lineage>
</organism>
<dbReference type="Proteomes" id="UP000464507">
    <property type="component" value="Chromosome"/>
</dbReference>
<dbReference type="RefSeq" id="WP_161886440.1">
    <property type="nucleotide sequence ID" value="NZ_CP017146.1"/>
</dbReference>
<dbReference type="AlphaFoldDB" id="A0A7L5ANZ8"/>
<evidence type="ECO:0000256" key="1">
    <source>
        <dbReference type="ARBA" id="ARBA00023152"/>
    </source>
</evidence>
<dbReference type="Pfam" id="PF00300">
    <property type="entry name" value="His_Phos_1"/>
    <property type="match status" value="1"/>
</dbReference>
<dbReference type="GO" id="GO:0016791">
    <property type="term" value="F:phosphatase activity"/>
    <property type="evidence" value="ECO:0007669"/>
    <property type="project" value="TreeGrafter"/>
</dbReference>
<dbReference type="InterPro" id="IPR013078">
    <property type="entry name" value="His_Pase_superF_clade-1"/>
</dbReference>
<feature type="binding site" evidence="4">
    <location>
        <begin position="83"/>
        <end position="86"/>
    </location>
    <ligand>
        <name>substrate</name>
    </ligand>
</feature>
<dbReference type="InterPro" id="IPR029033">
    <property type="entry name" value="His_PPase_superfam"/>
</dbReference>
<accession>A0A7L5ANZ8</accession>
<evidence type="ECO:0000256" key="4">
    <source>
        <dbReference type="PIRSR" id="PIRSR613078-2"/>
    </source>
</evidence>
<feature type="active site" description="Tele-phosphohistidine intermediate" evidence="3">
    <location>
        <position position="9"/>
    </location>
</feature>
<feature type="binding site" evidence="4">
    <location>
        <begin position="8"/>
        <end position="15"/>
    </location>
    <ligand>
        <name>substrate</name>
    </ligand>
</feature>
<evidence type="ECO:0000313" key="6">
    <source>
        <dbReference type="Proteomes" id="UP000464507"/>
    </source>
</evidence>